<reference evidence="7 8" key="1">
    <citation type="journal article" date="2019" name="Nat. Microbiol.">
        <title>Mediterranean grassland soil C-N compound turnover is dependent on rainfall and depth, and is mediated by genomically divergent microorganisms.</title>
        <authorList>
            <person name="Diamond S."/>
            <person name="Andeer P.F."/>
            <person name="Li Z."/>
            <person name="Crits-Christoph A."/>
            <person name="Burstein D."/>
            <person name="Anantharaman K."/>
            <person name="Lane K.R."/>
            <person name="Thomas B.C."/>
            <person name="Pan C."/>
            <person name="Northen T.R."/>
            <person name="Banfield J.F."/>
        </authorList>
    </citation>
    <scope>NUCLEOTIDE SEQUENCE [LARGE SCALE GENOMIC DNA]</scope>
    <source>
        <strain evidence="7">NP_4</strain>
    </source>
</reference>
<dbReference type="InterPro" id="IPR004358">
    <property type="entry name" value="Sig_transdc_His_kin-like_C"/>
</dbReference>
<gene>
    <name evidence="7" type="ORF">E6H01_14580</name>
</gene>
<feature type="domain" description="Histidine kinase/HSP90-like ATPase" evidence="6">
    <location>
        <begin position="8"/>
        <end position="47"/>
    </location>
</feature>
<accession>A0A537KH85</accession>
<dbReference type="GO" id="GO:0009927">
    <property type="term" value="F:histidine phosphotransfer kinase activity"/>
    <property type="evidence" value="ECO:0007669"/>
    <property type="project" value="TreeGrafter"/>
</dbReference>
<dbReference type="PANTHER" id="PTHR43047">
    <property type="entry name" value="TWO-COMPONENT HISTIDINE PROTEIN KINASE"/>
    <property type="match status" value="1"/>
</dbReference>
<dbReference type="PRINTS" id="PR00344">
    <property type="entry name" value="BCTRLSENSOR"/>
</dbReference>
<dbReference type="Proteomes" id="UP000319353">
    <property type="component" value="Unassembled WGS sequence"/>
</dbReference>
<keyword evidence="4" id="KW-0418">Kinase</keyword>
<evidence type="ECO:0000256" key="1">
    <source>
        <dbReference type="ARBA" id="ARBA00000085"/>
    </source>
</evidence>
<sequence>MGSRRYPSARTGLGLTLCGKFIELHGGQIWVQSQVGQGSTFTFTIPVIGESEPIWVTPQRCRAGSAPDGGLN</sequence>
<name>A0A537KH85_9BACT</name>
<dbReference type="Gene3D" id="3.30.565.10">
    <property type="entry name" value="Histidine kinase-like ATPase, C-terminal domain"/>
    <property type="match status" value="1"/>
</dbReference>
<keyword evidence="5" id="KW-0902">Two-component regulatory system</keyword>
<dbReference type="GO" id="GO:0000155">
    <property type="term" value="F:phosphorelay sensor kinase activity"/>
    <property type="evidence" value="ECO:0007669"/>
    <property type="project" value="TreeGrafter"/>
</dbReference>
<keyword evidence="3" id="KW-0808">Transferase</keyword>
<dbReference type="Pfam" id="PF02518">
    <property type="entry name" value="HATPase_c"/>
    <property type="match status" value="1"/>
</dbReference>
<evidence type="ECO:0000259" key="6">
    <source>
        <dbReference type="Pfam" id="PF02518"/>
    </source>
</evidence>
<dbReference type="SUPFAM" id="SSF55874">
    <property type="entry name" value="ATPase domain of HSP90 chaperone/DNA topoisomerase II/histidine kinase"/>
    <property type="match status" value="1"/>
</dbReference>
<comment type="catalytic activity">
    <reaction evidence="1">
        <text>ATP + protein L-histidine = ADP + protein N-phospho-L-histidine.</text>
        <dbReference type="EC" id="2.7.13.3"/>
    </reaction>
</comment>
<evidence type="ECO:0000313" key="7">
    <source>
        <dbReference type="EMBL" id="TMI95158.1"/>
    </source>
</evidence>
<organism evidence="7 8">
    <name type="scientific">Candidatus Segetimicrobium genomatis</name>
    <dbReference type="NCBI Taxonomy" id="2569760"/>
    <lineage>
        <taxon>Bacteria</taxon>
        <taxon>Bacillati</taxon>
        <taxon>Candidatus Sysuimicrobiota</taxon>
        <taxon>Candidatus Sysuimicrobiia</taxon>
        <taxon>Candidatus Sysuimicrobiales</taxon>
        <taxon>Candidatus Segetimicrobiaceae</taxon>
        <taxon>Candidatus Segetimicrobium</taxon>
    </lineage>
</organism>
<dbReference type="EMBL" id="VBAL01000300">
    <property type="protein sequence ID" value="TMI95158.1"/>
    <property type="molecule type" value="Genomic_DNA"/>
</dbReference>
<proteinExistence type="predicted"/>
<evidence type="ECO:0000256" key="3">
    <source>
        <dbReference type="ARBA" id="ARBA00022679"/>
    </source>
</evidence>
<dbReference type="AlphaFoldDB" id="A0A537KH85"/>
<dbReference type="PANTHER" id="PTHR43047:SF72">
    <property type="entry name" value="OSMOSENSING HISTIDINE PROTEIN KINASE SLN1"/>
    <property type="match status" value="1"/>
</dbReference>
<dbReference type="EC" id="2.7.13.3" evidence="2"/>
<evidence type="ECO:0000256" key="4">
    <source>
        <dbReference type="ARBA" id="ARBA00022777"/>
    </source>
</evidence>
<evidence type="ECO:0000256" key="2">
    <source>
        <dbReference type="ARBA" id="ARBA00012438"/>
    </source>
</evidence>
<protein>
    <recommendedName>
        <fullName evidence="2">histidine kinase</fullName>
        <ecNumber evidence="2">2.7.13.3</ecNumber>
    </recommendedName>
</protein>
<dbReference type="InterPro" id="IPR036890">
    <property type="entry name" value="HATPase_C_sf"/>
</dbReference>
<comment type="caution">
    <text evidence="7">The sequence shown here is derived from an EMBL/GenBank/DDBJ whole genome shotgun (WGS) entry which is preliminary data.</text>
</comment>
<evidence type="ECO:0000313" key="8">
    <source>
        <dbReference type="Proteomes" id="UP000319353"/>
    </source>
</evidence>
<evidence type="ECO:0000256" key="5">
    <source>
        <dbReference type="ARBA" id="ARBA00023012"/>
    </source>
</evidence>
<dbReference type="GO" id="GO:0005886">
    <property type="term" value="C:plasma membrane"/>
    <property type="evidence" value="ECO:0007669"/>
    <property type="project" value="TreeGrafter"/>
</dbReference>
<dbReference type="InterPro" id="IPR003594">
    <property type="entry name" value="HATPase_dom"/>
</dbReference>